<dbReference type="NCBIfam" id="NF002153">
    <property type="entry name" value="PRK00984.1-2"/>
    <property type="match status" value="1"/>
</dbReference>
<dbReference type="InterPro" id="IPR001656">
    <property type="entry name" value="PsdUridine_synth_TruD"/>
</dbReference>
<dbReference type="STRING" id="291169.A9E74_01943"/>
<dbReference type="InterPro" id="IPR043165">
    <property type="entry name" value="TruD_insert_sf"/>
</dbReference>
<dbReference type="GO" id="GO:0031119">
    <property type="term" value="P:tRNA pseudouridine synthesis"/>
    <property type="evidence" value="ECO:0007669"/>
    <property type="project" value="UniProtKB-UniRule"/>
</dbReference>
<dbReference type="GO" id="GO:0003723">
    <property type="term" value="F:RNA binding"/>
    <property type="evidence" value="ECO:0007669"/>
    <property type="project" value="InterPro"/>
</dbReference>
<evidence type="ECO:0000256" key="2">
    <source>
        <dbReference type="ARBA" id="ARBA00022694"/>
    </source>
</evidence>
<dbReference type="InterPro" id="IPR042214">
    <property type="entry name" value="TruD_catalytic"/>
</dbReference>
<evidence type="ECO:0000313" key="7">
    <source>
        <dbReference type="Proteomes" id="UP000094379"/>
    </source>
</evidence>
<keyword evidence="3 4" id="KW-0413">Isomerase</keyword>
<proteinExistence type="inferred from homology"/>
<dbReference type="InterPro" id="IPR050170">
    <property type="entry name" value="TruD_pseudoU_synthase"/>
</dbReference>
<comment type="caution">
    <text evidence="6">The sequence shown here is derived from an EMBL/GenBank/DDBJ whole genome shotgun (WGS) entry which is preliminary data.</text>
</comment>
<dbReference type="Gene3D" id="3.30.2340.10">
    <property type="entry name" value="TruD, insertion domain"/>
    <property type="match status" value="1"/>
</dbReference>
<comment type="function">
    <text evidence="4">Responsible for synthesis of pseudouridine from uracil-13 in transfer RNAs.</text>
</comment>
<name>A0A1E3GS24_9GAMM</name>
<dbReference type="AlphaFoldDB" id="A0A1E3GS24"/>
<dbReference type="PATRIC" id="fig|291169.3.peg.1951"/>
<feature type="active site" description="Nucleophile" evidence="4">
    <location>
        <position position="83"/>
    </location>
</feature>
<reference evidence="6 7" key="1">
    <citation type="submission" date="2016-07" db="EMBL/GenBank/DDBJ databases">
        <title>Draft Genome Sequence of Methylophaga muralis Bur 1.</title>
        <authorList>
            <person name="Vasilenko O.V."/>
            <person name="Doronina N.V."/>
            <person name="Shmareva M.N."/>
            <person name="Tarlachkov S.V."/>
            <person name="Mustakhimov I."/>
            <person name="Trotsenko Y.A."/>
        </authorList>
    </citation>
    <scope>NUCLEOTIDE SEQUENCE [LARGE SCALE GENOMIC DNA]</scope>
    <source>
        <strain evidence="6 7">Bur 1</strain>
    </source>
</reference>
<dbReference type="GO" id="GO:0005829">
    <property type="term" value="C:cytosol"/>
    <property type="evidence" value="ECO:0007669"/>
    <property type="project" value="TreeGrafter"/>
</dbReference>
<accession>A0A1E3GS24</accession>
<dbReference type="CDD" id="cd02575">
    <property type="entry name" value="PseudoU_synth_EcTruD"/>
    <property type="match status" value="1"/>
</dbReference>
<dbReference type="InterPro" id="IPR020103">
    <property type="entry name" value="PsdUridine_synth_cat_dom_sf"/>
</dbReference>
<evidence type="ECO:0000256" key="4">
    <source>
        <dbReference type="HAMAP-Rule" id="MF_01082"/>
    </source>
</evidence>
<dbReference type="PROSITE" id="PS50984">
    <property type="entry name" value="TRUD"/>
    <property type="match status" value="1"/>
</dbReference>
<comment type="catalytic activity">
    <reaction evidence="4">
        <text>uridine(13) in tRNA = pseudouridine(13) in tRNA</text>
        <dbReference type="Rhea" id="RHEA:42540"/>
        <dbReference type="Rhea" id="RHEA-COMP:10105"/>
        <dbReference type="Rhea" id="RHEA-COMP:10106"/>
        <dbReference type="ChEBI" id="CHEBI:65314"/>
        <dbReference type="ChEBI" id="CHEBI:65315"/>
        <dbReference type="EC" id="5.4.99.27"/>
    </reaction>
</comment>
<keyword evidence="7" id="KW-1185">Reference proteome</keyword>
<dbReference type="EMBL" id="MCRI01000021">
    <property type="protein sequence ID" value="ODN66376.1"/>
    <property type="molecule type" value="Genomic_DNA"/>
</dbReference>
<dbReference type="InterPro" id="IPR011760">
    <property type="entry name" value="PsdUridine_synth_TruD_insert"/>
</dbReference>
<sequence>MKHFDYLSLPRQSDSAATCSGQLREKAVYFEVEEHLPFSPEGEGSHVWLYVQKTDTNTDWLAQEIARFAGVSPVAVGYAGLKDRHAVTSQWFSVNLQGLPEPDWLAFENEQIKIIKAVRHSKKLKRGALAGNRFRLRLTNITGDAAIWEKNLQTIAEQGVPNYFAEQRFGHFGNNLKKADQWFTEGTEPKKRNQRSIIISAARSWLFNLVMAERIRQNNWNQMLAGDVMLLAGTRASYFVAESKDDVLEQRIKEMDIHPTGPLWGKGEAISKGDTLALEQSVLANWQDWQQQLEKLGLSQERRALRLFPQNFQWQFINESSLLLEFELGPGSYATAVLRELAEIQDMSQKISTASPGLNE</sequence>
<evidence type="ECO:0000313" key="6">
    <source>
        <dbReference type="EMBL" id="ODN66376.1"/>
    </source>
</evidence>
<evidence type="ECO:0000256" key="3">
    <source>
        <dbReference type="ARBA" id="ARBA00023235"/>
    </source>
</evidence>
<protein>
    <recommendedName>
        <fullName evidence="4">tRNA pseudouridine synthase D</fullName>
        <ecNumber evidence="4">5.4.99.27</ecNumber>
    </recommendedName>
    <alternativeName>
        <fullName evidence="4">tRNA pseudouridine(13) synthase</fullName>
    </alternativeName>
    <alternativeName>
        <fullName evidence="4">tRNA pseudouridylate synthase D</fullName>
    </alternativeName>
    <alternativeName>
        <fullName evidence="4">tRNA-uridine isomerase D</fullName>
    </alternativeName>
</protein>
<organism evidence="6 7">
    <name type="scientific">Methylophaga muralis</name>
    <dbReference type="NCBI Taxonomy" id="291169"/>
    <lineage>
        <taxon>Bacteria</taxon>
        <taxon>Pseudomonadati</taxon>
        <taxon>Pseudomonadota</taxon>
        <taxon>Gammaproteobacteria</taxon>
        <taxon>Thiotrichales</taxon>
        <taxon>Piscirickettsiaceae</taxon>
        <taxon>Methylophaga</taxon>
    </lineage>
</organism>
<dbReference type="EC" id="5.4.99.27" evidence="4"/>
<dbReference type="PROSITE" id="PS01268">
    <property type="entry name" value="UPF0024"/>
    <property type="match status" value="1"/>
</dbReference>
<feature type="domain" description="TRUD" evidence="5">
    <location>
        <begin position="159"/>
        <end position="307"/>
    </location>
</feature>
<dbReference type="HAMAP" id="MF_01082">
    <property type="entry name" value="TruD"/>
    <property type="match status" value="1"/>
</dbReference>
<gene>
    <name evidence="4 6" type="primary">truD</name>
    <name evidence="6" type="ORF">A9E74_01943</name>
</gene>
<keyword evidence="2 4" id="KW-0819">tRNA processing</keyword>
<evidence type="ECO:0000259" key="5">
    <source>
        <dbReference type="PROSITE" id="PS50984"/>
    </source>
</evidence>
<comment type="similarity">
    <text evidence="1 4">Belongs to the pseudouridine synthase TruD family.</text>
</comment>
<dbReference type="Pfam" id="PF01142">
    <property type="entry name" value="TruD"/>
    <property type="match status" value="2"/>
</dbReference>
<dbReference type="Gene3D" id="3.30.2350.20">
    <property type="entry name" value="TruD, catalytic domain"/>
    <property type="match status" value="1"/>
</dbReference>
<dbReference type="InterPro" id="IPR020119">
    <property type="entry name" value="PsdUridine_synth_TruD_CS"/>
</dbReference>
<evidence type="ECO:0000256" key="1">
    <source>
        <dbReference type="ARBA" id="ARBA00007953"/>
    </source>
</evidence>
<dbReference type="GO" id="GO:0160150">
    <property type="term" value="F:tRNA pseudouridine(13) synthase activity"/>
    <property type="evidence" value="ECO:0007669"/>
    <property type="project" value="UniProtKB-EC"/>
</dbReference>
<dbReference type="PANTHER" id="PTHR47811">
    <property type="entry name" value="TRNA PSEUDOURIDINE SYNTHASE D"/>
    <property type="match status" value="1"/>
</dbReference>
<dbReference type="RefSeq" id="WP_069296367.1">
    <property type="nucleotide sequence ID" value="NZ_MCRI01000021.1"/>
</dbReference>
<dbReference type="Proteomes" id="UP000094379">
    <property type="component" value="Unassembled WGS sequence"/>
</dbReference>
<dbReference type="PANTHER" id="PTHR47811:SF1">
    <property type="entry name" value="TRNA PSEUDOURIDINE SYNTHASE D"/>
    <property type="match status" value="1"/>
</dbReference>
<dbReference type="SUPFAM" id="SSF55120">
    <property type="entry name" value="Pseudouridine synthase"/>
    <property type="match status" value="1"/>
</dbReference>